<evidence type="ECO:0000313" key="2">
    <source>
        <dbReference type="EMBL" id="MPC60673.1"/>
    </source>
</evidence>
<evidence type="ECO:0000313" key="3">
    <source>
        <dbReference type="Proteomes" id="UP000324222"/>
    </source>
</evidence>
<protein>
    <submittedName>
        <fullName evidence="2">Uncharacterized protein</fullName>
    </submittedName>
</protein>
<proteinExistence type="predicted"/>
<sequence length="184" mass="21046">MAVLVFPCSAYRICPVLAVLVAVILAVLIKFVQCWLWCSLQCLSGLCSGGWQVLVFLCRLLGSSSPHQAIPKRQRRPRLIQVLLLMSTNGDFGLFLSGAEASHCPANIHRLCIYSLVYLYSVYGRVKSERLSSLRLVNTTYYFPPDEKHQQVRQVLHGHRLAATYRPTHWDHILKHFCPHFHNF</sequence>
<organism evidence="2 3">
    <name type="scientific">Portunus trituberculatus</name>
    <name type="common">Swimming crab</name>
    <name type="synonym">Neptunus trituberculatus</name>
    <dbReference type="NCBI Taxonomy" id="210409"/>
    <lineage>
        <taxon>Eukaryota</taxon>
        <taxon>Metazoa</taxon>
        <taxon>Ecdysozoa</taxon>
        <taxon>Arthropoda</taxon>
        <taxon>Crustacea</taxon>
        <taxon>Multicrustacea</taxon>
        <taxon>Malacostraca</taxon>
        <taxon>Eumalacostraca</taxon>
        <taxon>Eucarida</taxon>
        <taxon>Decapoda</taxon>
        <taxon>Pleocyemata</taxon>
        <taxon>Brachyura</taxon>
        <taxon>Eubrachyura</taxon>
        <taxon>Portunoidea</taxon>
        <taxon>Portunidae</taxon>
        <taxon>Portuninae</taxon>
        <taxon>Portunus</taxon>
    </lineage>
</organism>
<keyword evidence="1" id="KW-0812">Transmembrane</keyword>
<dbReference type="AlphaFoldDB" id="A0A5B7GSU5"/>
<name>A0A5B7GSU5_PORTR</name>
<dbReference type="Proteomes" id="UP000324222">
    <property type="component" value="Unassembled WGS sequence"/>
</dbReference>
<comment type="caution">
    <text evidence="2">The sequence shown here is derived from an EMBL/GenBank/DDBJ whole genome shotgun (WGS) entry which is preliminary data.</text>
</comment>
<keyword evidence="1" id="KW-0472">Membrane</keyword>
<feature type="transmembrane region" description="Helical" evidence="1">
    <location>
        <begin position="12"/>
        <end position="29"/>
    </location>
</feature>
<keyword evidence="3" id="KW-1185">Reference proteome</keyword>
<dbReference type="EMBL" id="VSRR010017781">
    <property type="protein sequence ID" value="MPC60673.1"/>
    <property type="molecule type" value="Genomic_DNA"/>
</dbReference>
<reference evidence="2 3" key="1">
    <citation type="submission" date="2019-05" db="EMBL/GenBank/DDBJ databases">
        <title>Another draft genome of Portunus trituberculatus and its Hox gene families provides insights of decapod evolution.</title>
        <authorList>
            <person name="Jeong J.-H."/>
            <person name="Song I."/>
            <person name="Kim S."/>
            <person name="Choi T."/>
            <person name="Kim D."/>
            <person name="Ryu S."/>
            <person name="Kim W."/>
        </authorList>
    </citation>
    <scope>NUCLEOTIDE SEQUENCE [LARGE SCALE GENOMIC DNA]</scope>
    <source>
        <tissue evidence="2">Muscle</tissue>
    </source>
</reference>
<evidence type="ECO:0000256" key="1">
    <source>
        <dbReference type="SAM" id="Phobius"/>
    </source>
</evidence>
<gene>
    <name evidence="2" type="ORF">E2C01_054729</name>
</gene>
<keyword evidence="1" id="KW-1133">Transmembrane helix</keyword>
<accession>A0A5B7GSU5</accession>